<dbReference type="NCBIfam" id="TIGR01379">
    <property type="entry name" value="thiL"/>
    <property type="match status" value="1"/>
</dbReference>
<dbReference type="SUPFAM" id="SSF55326">
    <property type="entry name" value="PurM N-terminal domain-like"/>
    <property type="match status" value="1"/>
</dbReference>
<keyword evidence="2" id="KW-0808">Transferase</keyword>
<dbReference type="GO" id="GO:0009030">
    <property type="term" value="F:thiamine-phosphate kinase activity"/>
    <property type="evidence" value="ECO:0007669"/>
    <property type="project" value="UniProtKB-EC"/>
</dbReference>
<organism evidence="2">
    <name type="scientific">hydrothermal vent metagenome</name>
    <dbReference type="NCBI Taxonomy" id="652676"/>
    <lineage>
        <taxon>unclassified sequences</taxon>
        <taxon>metagenomes</taxon>
        <taxon>ecological metagenomes</taxon>
    </lineage>
</organism>
<dbReference type="InterPro" id="IPR016188">
    <property type="entry name" value="PurM-like_N"/>
</dbReference>
<dbReference type="Gene3D" id="3.90.650.10">
    <property type="entry name" value="PurM-like C-terminal domain"/>
    <property type="match status" value="1"/>
</dbReference>
<name>A0A3B0VMA5_9ZZZZ</name>
<dbReference type="InterPro" id="IPR036921">
    <property type="entry name" value="PurM-like_N_sf"/>
</dbReference>
<evidence type="ECO:0000313" key="2">
    <source>
        <dbReference type="EMBL" id="VAW44748.1"/>
    </source>
</evidence>
<accession>A0A3B0VMA5</accession>
<dbReference type="EC" id="2.7.4.16" evidence="2"/>
<dbReference type="Gene3D" id="3.30.1330.10">
    <property type="entry name" value="PurM-like, N-terminal domain"/>
    <property type="match status" value="1"/>
</dbReference>
<dbReference type="EMBL" id="UOFA01000131">
    <property type="protein sequence ID" value="VAW44748.1"/>
    <property type="molecule type" value="Genomic_DNA"/>
</dbReference>
<evidence type="ECO:0000259" key="1">
    <source>
        <dbReference type="Pfam" id="PF00586"/>
    </source>
</evidence>
<dbReference type="Pfam" id="PF00586">
    <property type="entry name" value="AIRS"/>
    <property type="match status" value="1"/>
</dbReference>
<dbReference type="GO" id="GO:0009228">
    <property type="term" value="P:thiamine biosynthetic process"/>
    <property type="evidence" value="ECO:0007669"/>
    <property type="project" value="InterPro"/>
</dbReference>
<keyword evidence="2" id="KW-0418">Kinase</keyword>
<protein>
    <submittedName>
        <fullName evidence="2">Thiamine-monophosphate kinase</fullName>
        <ecNumber evidence="2">2.7.4.16</ecNumber>
    </submittedName>
</protein>
<dbReference type="PANTHER" id="PTHR30270:SF0">
    <property type="entry name" value="THIAMINE-MONOPHOSPHATE KINASE"/>
    <property type="match status" value="1"/>
</dbReference>
<dbReference type="PANTHER" id="PTHR30270">
    <property type="entry name" value="THIAMINE-MONOPHOSPHATE KINASE"/>
    <property type="match status" value="1"/>
</dbReference>
<dbReference type="AlphaFoldDB" id="A0A3B0VMA5"/>
<dbReference type="HAMAP" id="MF_02128">
    <property type="entry name" value="TMP_kinase"/>
    <property type="match status" value="1"/>
</dbReference>
<dbReference type="SUPFAM" id="SSF56042">
    <property type="entry name" value="PurM C-terminal domain-like"/>
    <property type="match status" value="1"/>
</dbReference>
<proteinExistence type="inferred from homology"/>
<dbReference type="InterPro" id="IPR006283">
    <property type="entry name" value="ThiL-like"/>
</dbReference>
<dbReference type="InterPro" id="IPR036676">
    <property type="entry name" value="PurM-like_C_sf"/>
</dbReference>
<reference evidence="2" key="1">
    <citation type="submission" date="2018-06" db="EMBL/GenBank/DDBJ databases">
        <authorList>
            <person name="Zhirakovskaya E."/>
        </authorList>
    </citation>
    <scope>NUCLEOTIDE SEQUENCE</scope>
</reference>
<gene>
    <name evidence="2" type="ORF">MNBD_GAMMA02-884</name>
</gene>
<dbReference type="CDD" id="cd02194">
    <property type="entry name" value="ThiL"/>
    <property type="match status" value="1"/>
</dbReference>
<feature type="domain" description="PurM-like N-terminal" evidence="1">
    <location>
        <begin position="2"/>
        <end position="95"/>
    </location>
</feature>
<sequence>MVSTDTLVADIHFKSTDNPTTIGHKSLAVSFSDIAAMGATPKWVLLNLTLPELDKKWCNAFIKGFSNLLTKHEAELVGGDTTQGPLSITVTVMGETTQAITRNSAQVDDLIVVSGELGSAAFALNNPKKSKACNTQLRSPEPRLDTAKQVKQFATSMIDVSDGLLADLAHICVASEVAAVLELTQIPINEVIKKDPKWIQYVLAGGDDYQLCFTIHIDDEDKLPEDCSIIGQILDAGDAIGGVMVLNQHQPIQTDSVLFTGYQHFNHD</sequence>